<dbReference type="Pfam" id="PF11217">
    <property type="entry name" value="DUF3013"/>
    <property type="match status" value="1"/>
</dbReference>
<dbReference type="EMBL" id="BFFO01000005">
    <property type="protein sequence ID" value="GBG96908.1"/>
    <property type="molecule type" value="Genomic_DNA"/>
</dbReference>
<keyword evidence="2" id="KW-1185">Reference proteome</keyword>
<dbReference type="RefSeq" id="WP_109245873.1">
    <property type="nucleotide sequence ID" value="NZ_BFFO01000005.1"/>
</dbReference>
<dbReference type="OrthoDB" id="2165293at2"/>
<dbReference type="Gene3D" id="3.40.50.11250">
    <property type="entry name" value="Protein of unknown function DUF3013"/>
    <property type="match status" value="1"/>
</dbReference>
<evidence type="ECO:0000313" key="1">
    <source>
        <dbReference type="EMBL" id="GBG96908.1"/>
    </source>
</evidence>
<proteinExistence type="predicted"/>
<name>A0A2R5HJR9_9LACT</name>
<gene>
    <name evidence="1" type="ORF">NtB2_01043</name>
</gene>
<accession>A0A2R5HJR9</accession>
<comment type="caution">
    <text evidence="1">The sequence shown here is derived from an EMBL/GenBank/DDBJ whole genome shotgun (WGS) entry which is preliminary data.</text>
</comment>
<organism evidence="1 2">
    <name type="scientific">Lactococcus termiticola</name>
    <dbReference type="NCBI Taxonomy" id="2169526"/>
    <lineage>
        <taxon>Bacteria</taxon>
        <taxon>Bacillati</taxon>
        <taxon>Bacillota</taxon>
        <taxon>Bacilli</taxon>
        <taxon>Lactobacillales</taxon>
        <taxon>Streptococcaceae</taxon>
        <taxon>Lactococcus</taxon>
    </lineage>
</organism>
<dbReference type="AlphaFoldDB" id="A0A2R5HJR9"/>
<dbReference type="Proteomes" id="UP000245021">
    <property type="component" value="Unassembled WGS sequence"/>
</dbReference>
<sequence length="155" mass="17845">MADYGFLDILNQQLDKNFSYDSEMNWDKRNFAVEVSFLLEAENPDGLALTDADGVESEENVLYEDAVLFYNPVKSKFEPEDYLAAIPYPPQGLSEEFLAYFVNFLQETADKGLDALMDFLADEEAEAFSLDFDREAFEAGRAKLNEAKFYKYPRY</sequence>
<evidence type="ECO:0000313" key="2">
    <source>
        <dbReference type="Proteomes" id="UP000245021"/>
    </source>
</evidence>
<evidence type="ECO:0008006" key="3">
    <source>
        <dbReference type="Google" id="ProtNLM"/>
    </source>
</evidence>
<reference evidence="1 2" key="1">
    <citation type="journal article" date="2018" name="Genome Announc.">
        <title>Draft Genome Sequence of Lactococcus sp. Strain NtB2 (JCM 32569), Isolated from the Gut of the Higher Termite Nasutitermes takasagoensis.</title>
        <authorList>
            <person name="Noda S."/>
            <person name="Aihara C."/>
            <person name="Yuki M."/>
            <person name="Ohkuma M."/>
        </authorList>
    </citation>
    <scope>NUCLEOTIDE SEQUENCE [LARGE SCALE GENOMIC DNA]</scope>
    <source>
        <strain evidence="1 2">NtB2</strain>
    </source>
</reference>
<dbReference type="InterPro" id="IPR021380">
    <property type="entry name" value="DUF3013"/>
</dbReference>
<protein>
    <recommendedName>
        <fullName evidence="3">DUF3013 domain-containing protein</fullName>
    </recommendedName>
</protein>